<feature type="region of interest" description="Disordered" evidence="9">
    <location>
        <begin position="159"/>
        <end position="208"/>
    </location>
</feature>
<gene>
    <name evidence="11" type="ORF">J3Q64DRAFT_1818875</name>
</gene>
<evidence type="ECO:0000256" key="8">
    <source>
        <dbReference type="PROSITE-ProRule" id="PRU00094"/>
    </source>
</evidence>
<feature type="compositionally biased region" description="Polar residues" evidence="9">
    <location>
        <begin position="49"/>
        <end position="60"/>
    </location>
</feature>
<proteinExistence type="predicted"/>
<dbReference type="CDD" id="cd00202">
    <property type="entry name" value="ZnF_GATA"/>
    <property type="match status" value="2"/>
</dbReference>
<protein>
    <recommendedName>
        <fullName evidence="10">GATA-type domain-containing protein</fullName>
    </recommendedName>
</protein>
<sequence length="451" mass="50250">MMSIDPNSQTQKSQETNNQSTTQYNQTMNQEFAFYQATNNNNNNNNNNQSPQLNTMDDINSSSSSSSSSSVADFFESDSFENFFASQYYPISPSSASSASIDSPPSSLLQDNFLDNLFAPEIPLNFFPQPIIKSEPFVVTSPVTSSPVSPQFAQFAQFAQFPSPPSSPPHSQSQPQSQPQSPPAPPPARSQAQPHKIKKSNILPGQSTLPLRLTVHKSSRPQRHLACHNCKATKTPLWRRTPDRAHTLCNACGLYYKQYNHHRPLNVRKTSGSGTPNGAHVLGGAMRPSLVSTQPFTNERLLAPAGSTVVNEGNVNSNSTTMTVDDVYEHTSGDDVQCTNCQQTQTPLWRKNDRGEPLCNACGLYAKLHQKDRPVEMRKTTIQRRRRDCWQLENEPQQQQQTPVSAVDVEDTTFASLLMHMNRDQIQGFLGTLERRCTMLRTVLDFVPSEL</sequence>
<comment type="caution">
    <text evidence="11">The sequence shown here is derived from an EMBL/GenBank/DDBJ whole genome shotgun (WGS) entry which is preliminary data.</text>
</comment>
<keyword evidence="7" id="KW-0539">Nucleus</keyword>
<name>A0ABR3BAI8_PHYBL</name>
<feature type="domain" description="GATA-type" evidence="10">
    <location>
        <begin position="221"/>
        <end position="269"/>
    </location>
</feature>
<evidence type="ECO:0000256" key="5">
    <source>
        <dbReference type="ARBA" id="ARBA00023015"/>
    </source>
</evidence>
<dbReference type="Gene3D" id="3.30.50.10">
    <property type="entry name" value="Erythroid Transcription Factor GATA-1, subunit A"/>
    <property type="match status" value="2"/>
</dbReference>
<keyword evidence="4" id="KW-0862">Zinc</keyword>
<feature type="compositionally biased region" description="Low complexity" evidence="9">
    <location>
        <begin position="7"/>
        <end position="30"/>
    </location>
</feature>
<dbReference type="InterPro" id="IPR039355">
    <property type="entry name" value="Transcription_factor_GATA"/>
</dbReference>
<dbReference type="SUPFAM" id="SSF57716">
    <property type="entry name" value="Glucocorticoid receptor-like (DNA-binding domain)"/>
    <property type="match status" value="2"/>
</dbReference>
<keyword evidence="2" id="KW-0479">Metal-binding</keyword>
<evidence type="ECO:0000313" key="11">
    <source>
        <dbReference type="EMBL" id="KAL0092752.1"/>
    </source>
</evidence>
<comment type="subcellular location">
    <subcellularLocation>
        <location evidence="1">Nucleus</location>
    </subcellularLocation>
</comment>
<keyword evidence="3 8" id="KW-0863">Zinc-finger</keyword>
<evidence type="ECO:0000256" key="6">
    <source>
        <dbReference type="ARBA" id="ARBA00023163"/>
    </source>
</evidence>
<evidence type="ECO:0000259" key="10">
    <source>
        <dbReference type="PROSITE" id="PS50114"/>
    </source>
</evidence>
<dbReference type="Proteomes" id="UP001448207">
    <property type="component" value="Unassembled WGS sequence"/>
</dbReference>
<evidence type="ECO:0000256" key="1">
    <source>
        <dbReference type="ARBA" id="ARBA00004123"/>
    </source>
</evidence>
<feature type="region of interest" description="Disordered" evidence="9">
    <location>
        <begin position="1"/>
        <end position="68"/>
    </location>
</feature>
<evidence type="ECO:0000256" key="2">
    <source>
        <dbReference type="ARBA" id="ARBA00022723"/>
    </source>
</evidence>
<feature type="domain" description="GATA-type" evidence="10">
    <location>
        <begin position="332"/>
        <end position="385"/>
    </location>
</feature>
<dbReference type="InterPro" id="IPR013088">
    <property type="entry name" value="Znf_NHR/GATA"/>
</dbReference>
<dbReference type="SMART" id="SM00401">
    <property type="entry name" value="ZnF_GATA"/>
    <property type="match status" value="2"/>
</dbReference>
<evidence type="ECO:0000256" key="9">
    <source>
        <dbReference type="SAM" id="MobiDB-lite"/>
    </source>
</evidence>
<dbReference type="Pfam" id="PF00320">
    <property type="entry name" value="GATA"/>
    <property type="match status" value="2"/>
</dbReference>
<dbReference type="PROSITE" id="PS00344">
    <property type="entry name" value="GATA_ZN_FINGER_1"/>
    <property type="match status" value="1"/>
</dbReference>
<feature type="compositionally biased region" description="Low complexity" evidence="9">
    <location>
        <begin position="39"/>
        <end position="48"/>
    </location>
</feature>
<evidence type="ECO:0000313" key="12">
    <source>
        <dbReference type="Proteomes" id="UP001448207"/>
    </source>
</evidence>
<dbReference type="PROSITE" id="PS50114">
    <property type="entry name" value="GATA_ZN_FINGER_2"/>
    <property type="match status" value="2"/>
</dbReference>
<keyword evidence="5" id="KW-0805">Transcription regulation</keyword>
<keyword evidence="6" id="KW-0804">Transcription</keyword>
<accession>A0ABR3BAI8</accession>
<dbReference type="PANTHER" id="PTHR10071:SF335">
    <property type="entry name" value="IRON-SENSING TRANSCRIPTIONAL REPRESSOR-RELATED"/>
    <property type="match status" value="1"/>
</dbReference>
<dbReference type="InterPro" id="IPR000679">
    <property type="entry name" value="Znf_GATA"/>
</dbReference>
<evidence type="ECO:0000256" key="3">
    <source>
        <dbReference type="ARBA" id="ARBA00022771"/>
    </source>
</evidence>
<dbReference type="PRINTS" id="PR00619">
    <property type="entry name" value="GATAZNFINGER"/>
</dbReference>
<dbReference type="EMBL" id="JBCLYO010000002">
    <property type="protein sequence ID" value="KAL0092752.1"/>
    <property type="molecule type" value="Genomic_DNA"/>
</dbReference>
<feature type="compositionally biased region" description="Low complexity" evidence="9">
    <location>
        <begin position="169"/>
        <end position="179"/>
    </location>
</feature>
<keyword evidence="12" id="KW-1185">Reference proteome</keyword>
<dbReference type="PANTHER" id="PTHR10071">
    <property type="entry name" value="TRANSCRIPTION FACTOR GATA FAMILY MEMBER"/>
    <property type="match status" value="1"/>
</dbReference>
<organism evidence="11 12">
    <name type="scientific">Phycomyces blakesleeanus</name>
    <dbReference type="NCBI Taxonomy" id="4837"/>
    <lineage>
        <taxon>Eukaryota</taxon>
        <taxon>Fungi</taxon>
        <taxon>Fungi incertae sedis</taxon>
        <taxon>Mucoromycota</taxon>
        <taxon>Mucoromycotina</taxon>
        <taxon>Mucoromycetes</taxon>
        <taxon>Mucorales</taxon>
        <taxon>Phycomycetaceae</taxon>
        <taxon>Phycomyces</taxon>
    </lineage>
</organism>
<evidence type="ECO:0000256" key="7">
    <source>
        <dbReference type="ARBA" id="ARBA00023242"/>
    </source>
</evidence>
<reference evidence="11 12" key="1">
    <citation type="submission" date="2024-04" db="EMBL/GenBank/DDBJ databases">
        <title>Symmetric and asymmetric DNA N6-adenine methylation regulates different biological responses in Mucorales.</title>
        <authorList>
            <consortium name="Lawrence Berkeley National Laboratory"/>
            <person name="Lax C."/>
            <person name="Mondo S.J."/>
            <person name="Osorio-Concepcion M."/>
            <person name="Muszewska A."/>
            <person name="Corrochano-Luque M."/>
            <person name="Gutierrez G."/>
            <person name="Riley R."/>
            <person name="Lipzen A."/>
            <person name="Guo J."/>
            <person name="Hundley H."/>
            <person name="Amirebrahimi M."/>
            <person name="Ng V."/>
            <person name="Lorenzo-Gutierrez D."/>
            <person name="Binder U."/>
            <person name="Yang J."/>
            <person name="Song Y."/>
            <person name="Canovas D."/>
            <person name="Navarro E."/>
            <person name="Freitag M."/>
            <person name="Gabaldon T."/>
            <person name="Grigoriev I.V."/>
            <person name="Corrochano L.M."/>
            <person name="Nicolas F.E."/>
            <person name="Garre V."/>
        </authorList>
    </citation>
    <scope>NUCLEOTIDE SEQUENCE [LARGE SCALE GENOMIC DNA]</scope>
    <source>
        <strain evidence="11 12">L51</strain>
    </source>
</reference>
<evidence type="ECO:0000256" key="4">
    <source>
        <dbReference type="ARBA" id="ARBA00022833"/>
    </source>
</evidence>